<sequence>MSADIPQWFTVALPHSDIREGRLDESVFAANIWAVRQNNAPTTYLDTEQFFGKTYVTGGLSKVLRKVGQALCGTTEASDRIISLQTAFGGGKTHTQVALWHLARHPDVLRKSAACKEVRDVLGDLIPKKPCGVAVFTNQTCDATQGRETPEGVRTRTVWGELALQLGGVELYKKIEANDQNRAVPQGLFTEILKRAAPCLILLDEMADYCVGAMAVSVGQGTLADQTISFVQQLTEAASLVPGAVVVATLPASHLEVASSDKGQEILSRLEKRFGRMSSDLKPVADEEINEVVRRRLFEKIGDLTIQAQVADAYMKLYAAHKNEVPPEASKAGFRDRLLAAYPFHPSLVDTFYLRWGSHNDFQRTRGVLRLLASIVGDLWQQREKTKQSQPLIQPCHVRWTIDALRASLTRLWGATYDSVVAADVIGDKANAVALDGERGRDYADERVSQGVASAVLLGSFGGQGDRAGFSSKEVRLCTGRPDLNWGYTDGALLALEEKAFYLHNAAAGSQGKRYWFGTKPTLTKLLVQYRGSFSGQEFDAEIIEALQAQVKTLKTDPATWKVLVNPQADLPEQKVLTLLVMPPDCVWSDESLLAGMGGSKERILELSQKCGSKDRLYRNTLLFLLPNQRGLTRLRKELREVASLEAVKRDYTSQLDPEQLEELKQKLVKQKDTVSEVMGGAFPHIARVDGQEVAVSNMTEIGPNLTDHLLAAWRQVTDEEEWVLRKVGQVTLQKTGMVPTESGIRVRDAVEAFLRYTDKPMVATSDSVVQGLAQACKDRVIGIGRGVSPEKLQTRRCGDYVALDRSEEGVWIIPPFTEQPTETTGGTPSGGAAISSDGGAAISSDGPVTVVGDTGGSTTTTATPKKLKGVTIAGTIPLESWTELFRCFLNPAAKLGLKSLQLGIEFKLVAQDGQPLDPDNPTVKAMKEAANQFGLRFEEP</sequence>
<dbReference type="Pfam" id="PF04465">
    <property type="entry name" value="DUF499"/>
    <property type="match status" value="1"/>
</dbReference>
<evidence type="ECO:0000256" key="1">
    <source>
        <dbReference type="SAM" id="MobiDB-lite"/>
    </source>
</evidence>
<dbReference type="InterPro" id="IPR007555">
    <property type="entry name" value="DUF499"/>
</dbReference>
<name>A0A6M5YVC5_9BACT</name>
<dbReference type="AlphaFoldDB" id="A0A6M5YVC5"/>
<dbReference type="Proteomes" id="UP000503447">
    <property type="component" value="Chromosome"/>
</dbReference>
<proteinExistence type="predicted"/>
<feature type="region of interest" description="Disordered" evidence="1">
    <location>
        <begin position="817"/>
        <end position="861"/>
    </location>
</feature>
<gene>
    <name evidence="2" type="ORF">FTUN_4821</name>
</gene>
<reference evidence="3" key="1">
    <citation type="submission" date="2020-05" db="EMBL/GenBank/DDBJ databases">
        <title>Frigoriglobus tundricola gen. nov., sp. nov., a psychrotolerant cellulolytic planctomycete of the family Gemmataceae with two divergent copies of 16S rRNA gene.</title>
        <authorList>
            <person name="Kulichevskaya I.S."/>
            <person name="Ivanova A.A."/>
            <person name="Naumoff D.G."/>
            <person name="Beletsky A.V."/>
            <person name="Rijpstra W.I.C."/>
            <person name="Sinninghe Damste J.S."/>
            <person name="Mardanov A.V."/>
            <person name="Ravin N.V."/>
            <person name="Dedysh S.N."/>
        </authorList>
    </citation>
    <scope>NUCLEOTIDE SEQUENCE [LARGE SCALE GENOMIC DNA]</scope>
    <source>
        <strain evidence="3">PL17</strain>
    </source>
</reference>
<evidence type="ECO:0008006" key="4">
    <source>
        <dbReference type="Google" id="ProtNLM"/>
    </source>
</evidence>
<evidence type="ECO:0000313" key="2">
    <source>
        <dbReference type="EMBL" id="QJW97251.1"/>
    </source>
</evidence>
<dbReference type="EMBL" id="CP053452">
    <property type="protein sequence ID" value="QJW97251.1"/>
    <property type="molecule type" value="Genomic_DNA"/>
</dbReference>
<accession>A0A6M5YVC5</accession>
<protein>
    <recommendedName>
        <fullName evidence="4">ATP-binding protein</fullName>
    </recommendedName>
</protein>
<organism evidence="2 3">
    <name type="scientific">Frigoriglobus tundricola</name>
    <dbReference type="NCBI Taxonomy" id="2774151"/>
    <lineage>
        <taxon>Bacteria</taxon>
        <taxon>Pseudomonadati</taxon>
        <taxon>Planctomycetota</taxon>
        <taxon>Planctomycetia</taxon>
        <taxon>Gemmatales</taxon>
        <taxon>Gemmataceae</taxon>
        <taxon>Frigoriglobus</taxon>
    </lineage>
</organism>
<keyword evidence="3" id="KW-1185">Reference proteome</keyword>
<evidence type="ECO:0000313" key="3">
    <source>
        <dbReference type="Proteomes" id="UP000503447"/>
    </source>
</evidence>
<dbReference type="KEGG" id="ftj:FTUN_4821"/>
<dbReference type="RefSeq" id="WP_171472664.1">
    <property type="nucleotide sequence ID" value="NZ_CP053452.2"/>
</dbReference>